<feature type="non-terminal residue" evidence="1">
    <location>
        <position position="1"/>
    </location>
</feature>
<dbReference type="EMBL" id="JBEHCU010006318">
    <property type="protein sequence ID" value="KAL1397400.1"/>
    <property type="molecule type" value="Genomic_DNA"/>
</dbReference>
<protein>
    <submittedName>
        <fullName evidence="1">Uncharacterized protein</fullName>
    </submittedName>
</protein>
<evidence type="ECO:0000313" key="1">
    <source>
        <dbReference type="EMBL" id="KAL1397400.1"/>
    </source>
</evidence>
<evidence type="ECO:0000313" key="2">
    <source>
        <dbReference type="Proteomes" id="UP001562425"/>
    </source>
</evidence>
<keyword evidence="2" id="KW-1185">Reference proteome</keyword>
<accession>A0ABD1DDM7</accession>
<name>A0ABD1DDM7_CULPP</name>
<proteinExistence type="predicted"/>
<gene>
    <name evidence="1" type="ORF">pipiens_009787</name>
</gene>
<organism evidence="1 2">
    <name type="scientific">Culex pipiens pipiens</name>
    <name type="common">Northern house mosquito</name>
    <dbReference type="NCBI Taxonomy" id="38569"/>
    <lineage>
        <taxon>Eukaryota</taxon>
        <taxon>Metazoa</taxon>
        <taxon>Ecdysozoa</taxon>
        <taxon>Arthropoda</taxon>
        <taxon>Hexapoda</taxon>
        <taxon>Insecta</taxon>
        <taxon>Pterygota</taxon>
        <taxon>Neoptera</taxon>
        <taxon>Endopterygota</taxon>
        <taxon>Diptera</taxon>
        <taxon>Nematocera</taxon>
        <taxon>Culicoidea</taxon>
        <taxon>Culicidae</taxon>
        <taxon>Culicinae</taxon>
        <taxon>Culicini</taxon>
        <taxon>Culex</taxon>
        <taxon>Culex</taxon>
    </lineage>
</organism>
<sequence>ATENYKLKSIVRNATLRV</sequence>
<reference evidence="1 2" key="1">
    <citation type="submission" date="2024-05" db="EMBL/GenBank/DDBJ databases">
        <title>Culex pipiens pipiens assembly and annotation.</title>
        <authorList>
            <person name="Alout H."/>
            <person name="Durand T."/>
        </authorList>
    </citation>
    <scope>NUCLEOTIDE SEQUENCE [LARGE SCALE GENOMIC DNA]</scope>
    <source>
        <strain evidence="1">HA-2024</strain>
        <tissue evidence="1">Whole body</tissue>
    </source>
</reference>
<dbReference type="Proteomes" id="UP001562425">
    <property type="component" value="Unassembled WGS sequence"/>
</dbReference>
<dbReference type="AlphaFoldDB" id="A0ABD1DDM7"/>
<comment type="caution">
    <text evidence="1">The sequence shown here is derived from an EMBL/GenBank/DDBJ whole genome shotgun (WGS) entry which is preliminary data.</text>
</comment>